<dbReference type="Gene3D" id="3.40.50.150">
    <property type="entry name" value="Vaccinia Virus protein VP39"/>
    <property type="match status" value="1"/>
</dbReference>
<keyword evidence="2" id="KW-0169">Cobalamin biosynthesis</keyword>
<gene>
    <name evidence="7" type="ORF">BKA08_003790</name>
</gene>
<dbReference type="SUPFAM" id="SSF53335">
    <property type="entry name" value="S-adenosyl-L-methionine-dependent methyltransferases"/>
    <property type="match status" value="1"/>
</dbReference>
<dbReference type="InterPro" id="IPR000878">
    <property type="entry name" value="4pyrrol_Mease"/>
</dbReference>
<evidence type="ECO:0000313" key="7">
    <source>
        <dbReference type="EMBL" id="NYD59552.1"/>
    </source>
</evidence>
<dbReference type="EMBL" id="JACCBE010000001">
    <property type="protein sequence ID" value="NYD59552.1"/>
    <property type="molecule type" value="Genomic_DNA"/>
</dbReference>
<reference evidence="7 8" key="1">
    <citation type="submission" date="2020-07" db="EMBL/GenBank/DDBJ databases">
        <title>Sequencing the genomes of 1000 actinobacteria strains.</title>
        <authorList>
            <person name="Klenk H.-P."/>
        </authorList>
    </citation>
    <scope>NUCLEOTIDE SEQUENCE [LARGE SCALE GENOMIC DNA]</scope>
    <source>
        <strain evidence="7 8">DSM 18965</strain>
    </source>
</reference>
<dbReference type="PANTHER" id="PTHR43182">
    <property type="entry name" value="COBALT-PRECORRIN-6B C(15)-METHYLTRANSFERASE (DECARBOXYLATING)"/>
    <property type="match status" value="1"/>
</dbReference>
<dbReference type="InterPro" id="IPR014008">
    <property type="entry name" value="Cbl_synth_MTase_CbiT"/>
</dbReference>
<dbReference type="Pfam" id="PF00590">
    <property type="entry name" value="TP_methylase"/>
    <property type="match status" value="1"/>
</dbReference>
<keyword evidence="4 7" id="KW-0808">Transferase</keyword>
<dbReference type="SUPFAM" id="SSF53790">
    <property type="entry name" value="Tetrapyrrole methylase"/>
    <property type="match status" value="1"/>
</dbReference>
<sequence>MSPPSPSTVVVIGVGDDGWEGLPEPQRRTVLEADVVLGGQRHLAMLPTDVDQLRVAWPSPLRDGLPALLWQHDGRRVVALASGDPFVSGIAGTLVGLLGAEAVEVHPAVSSVALARARMRWPAETVEVVSVVGRRPETVLRELAPGRRLLVLSSDATTPSVLARLLVERGYAGSGISVLSHLGGEREARVDATVGAWAADPPDVPALNVVALDLRGPVVGSWATGLPDDAFEHDGQLTKRDLRAAALARLAPQPGQLLWDVGAGAGSVGIEWMRAHPTCRTFAVEADGTRAERVVRNAARLGVPGLEVVPGRAPDALADLPDPHAVFVGGGATARGLLDLCRDRLRPGGRLVVHGVTLESEQVLAAAYAAHGGELTRTSVEHAAALGSFTGWTPARAVTQWAWTKPLPTSQEPS</sequence>
<dbReference type="InterPro" id="IPR014777">
    <property type="entry name" value="4pyrrole_Mease_sub1"/>
</dbReference>
<comment type="caution">
    <text evidence="7">The sequence shown here is derived from an EMBL/GenBank/DDBJ whole genome shotgun (WGS) entry which is preliminary data.</text>
</comment>
<dbReference type="InterPro" id="IPR012818">
    <property type="entry name" value="CbiE"/>
</dbReference>
<dbReference type="Proteomes" id="UP000516957">
    <property type="component" value="Unassembled WGS sequence"/>
</dbReference>
<name>A0A7Y9F4S7_9ACTN</name>
<dbReference type="PIRSF" id="PIRSF036428">
    <property type="entry name" value="CobL"/>
    <property type="match status" value="1"/>
</dbReference>
<dbReference type="EC" id="2.1.1.132" evidence="7"/>
<dbReference type="AlphaFoldDB" id="A0A7Y9F4S7"/>
<evidence type="ECO:0000256" key="1">
    <source>
        <dbReference type="ARBA" id="ARBA00004953"/>
    </source>
</evidence>
<evidence type="ECO:0000259" key="6">
    <source>
        <dbReference type="Pfam" id="PF00590"/>
    </source>
</evidence>
<evidence type="ECO:0000256" key="4">
    <source>
        <dbReference type="ARBA" id="ARBA00022679"/>
    </source>
</evidence>
<dbReference type="UniPathway" id="UPA00148"/>
<dbReference type="GO" id="GO:0032259">
    <property type="term" value="P:methylation"/>
    <property type="evidence" value="ECO:0007669"/>
    <property type="project" value="UniProtKB-KW"/>
</dbReference>
<evidence type="ECO:0000256" key="2">
    <source>
        <dbReference type="ARBA" id="ARBA00022573"/>
    </source>
</evidence>
<protein>
    <submittedName>
        <fullName evidence="7">Precorrin-6Y C5,15-methyltransferase (Decarboxylating)</fullName>
        <ecNumber evidence="7">2.1.1.132</ecNumber>
    </submittedName>
</protein>
<dbReference type="RefSeq" id="WP_179616987.1">
    <property type="nucleotide sequence ID" value="NZ_CP059163.1"/>
</dbReference>
<comment type="pathway">
    <text evidence="1">Cofactor biosynthesis; adenosylcobalamin biosynthesis.</text>
</comment>
<dbReference type="NCBIfam" id="TIGR02469">
    <property type="entry name" value="CbiT"/>
    <property type="match status" value="1"/>
</dbReference>
<feature type="domain" description="Tetrapyrrole methylase" evidence="6">
    <location>
        <begin position="8"/>
        <end position="195"/>
    </location>
</feature>
<dbReference type="CDD" id="cd11644">
    <property type="entry name" value="Precorrin-6Y-MT"/>
    <property type="match status" value="1"/>
</dbReference>
<keyword evidence="5" id="KW-0949">S-adenosyl-L-methionine</keyword>
<dbReference type="GO" id="GO:0046025">
    <property type="term" value="F:precorrin-6Y C5,15-methyltransferase (decarboxylating) activity"/>
    <property type="evidence" value="ECO:0007669"/>
    <property type="project" value="UniProtKB-EC"/>
</dbReference>
<dbReference type="GO" id="GO:0009236">
    <property type="term" value="P:cobalamin biosynthetic process"/>
    <property type="evidence" value="ECO:0007669"/>
    <property type="project" value="UniProtKB-UniPathway"/>
</dbReference>
<evidence type="ECO:0000256" key="3">
    <source>
        <dbReference type="ARBA" id="ARBA00022603"/>
    </source>
</evidence>
<dbReference type="CDD" id="cd02440">
    <property type="entry name" value="AdoMet_MTases"/>
    <property type="match status" value="1"/>
</dbReference>
<evidence type="ECO:0000313" key="8">
    <source>
        <dbReference type="Proteomes" id="UP000516957"/>
    </source>
</evidence>
<dbReference type="InterPro" id="IPR029063">
    <property type="entry name" value="SAM-dependent_MTases_sf"/>
</dbReference>
<dbReference type="NCBIfam" id="TIGR02467">
    <property type="entry name" value="CbiE"/>
    <property type="match status" value="1"/>
</dbReference>
<evidence type="ECO:0000256" key="5">
    <source>
        <dbReference type="ARBA" id="ARBA00022691"/>
    </source>
</evidence>
<organism evidence="7 8">
    <name type="scientific">Nocardioides marinisabuli</name>
    <dbReference type="NCBI Taxonomy" id="419476"/>
    <lineage>
        <taxon>Bacteria</taxon>
        <taxon>Bacillati</taxon>
        <taxon>Actinomycetota</taxon>
        <taxon>Actinomycetes</taxon>
        <taxon>Propionibacteriales</taxon>
        <taxon>Nocardioidaceae</taxon>
        <taxon>Nocardioides</taxon>
    </lineage>
</organism>
<dbReference type="GO" id="GO:0008276">
    <property type="term" value="F:protein methyltransferase activity"/>
    <property type="evidence" value="ECO:0007669"/>
    <property type="project" value="InterPro"/>
</dbReference>
<keyword evidence="8" id="KW-1185">Reference proteome</keyword>
<dbReference type="InterPro" id="IPR006365">
    <property type="entry name" value="Cbl_synth_CobL"/>
</dbReference>
<keyword evidence="3 7" id="KW-0489">Methyltransferase</keyword>
<accession>A0A7Y9F4S7</accession>
<dbReference type="InterPro" id="IPR035996">
    <property type="entry name" value="4pyrrol_Methylase_sf"/>
</dbReference>
<dbReference type="PANTHER" id="PTHR43182:SF1">
    <property type="entry name" value="COBALT-PRECORRIN-7 C(5)-METHYLTRANSFERASE"/>
    <property type="match status" value="1"/>
</dbReference>
<proteinExistence type="predicted"/>
<dbReference type="InterPro" id="IPR050714">
    <property type="entry name" value="Cobalamin_biosynth_MTase"/>
</dbReference>
<dbReference type="Gene3D" id="3.40.1010.10">
    <property type="entry name" value="Cobalt-precorrin-4 Transmethylase, Domain 1"/>
    <property type="match status" value="1"/>
</dbReference>